<evidence type="ECO:0000259" key="4">
    <source>
        <dbReference type="Pfam" id="PF04500"/>
    </source>
</evidence>
<dbReference type="EMBL" id="OW152824">
    <property type="protein sequence ID" value="CAH2040226.1"/>
    <property type="molecule type" value="Genomic_DNA"/>
</dbReference>
<dbReference type="Pfam" id="PF04500">
    <property type="entry name" value="FLYWCH"/>
    <property type="match status" value="1"/>
</dbReference>
<keyword evidence="2" id="KW-0863">Zinc-finger</keyword>
<keyword evidence="6" id="KW-1185">Reference proteome</keyword>
<proteinExistence type="predicted"/>
<organism evidence="5 6">
    <name type="scientific">Iphiclides podalirius</name>
    <name type="common">scarce swallowtail</name>
    <dbReference type="NCBI Taxonomy" id="110791"/>
    <lineage>
        <taxon>Eukaryota</taxon>
        <taxon>Metazoa</taxon>
        <taxon>Ecdysozoa</taxon>
        <taxon>Arthropoda</taxon>
        <taxon>Hexapoda</taxon>
        <taxon>Insecta</taxon>
        <taxon>Pterygota</taxon>
        <taxon>Neoptera</taxon>
        <taxon>Endopterygota</taxon>
        <taxon>Lepidoptera</taxon>
        <taxon>Glossata</taxon>
        <taxon>Ditrysia</taxon>
        <taxon>Papilionoidea</taxon>
        <taxon>Papilionidae</taxon>
        <taxon>Papilioninae</taxon>
        <taxon>Iphiclides</taxon>
    </lineage>
</organism>
<gene>
    <name evidence="5" type="ORF">IPOD504_LOCUS2392</name>
</gene>
<name>A0ABN8HRU0_9NEOP</name>
<accession>A0ABN8HRU0</accession>
<dbReference type="Gene3D" id="2.20.25.240">
    <property type="match status" value="2"/>
</dbReference>
<keyword evidence="1" id="KW-0479">Metal-binding</keyword>
<feature type="non-terminal residue" evidence="5">
    <location>
        <position position="190"/>
    </location>
</feature>
<reference evidence="5" key="1">
    <citation type="submission" date="2022-03" db="EMBL/GenBank/DDBJ databases">
        <authorList>
            <person name="Martin H S."/>
        </authorList>
    </citation>
    <scope>NUCLEOTIDE SEQUENCE</scope>
</reference>
<sequence>MVCLGVSVEIITMTSGKTCVLCDGFTFFHRYDVKNRGEKWCCTKFPKCKAHLFIRDKMVRESSLDHTHMKSDMYKCSDGRCKAYLCVDDHFALNDGVTEHNGHTKRRLILRPSAQLITMLNGKSVVLHNGYTFYKRYRMKLYGKWSCTSFPNCKAQLNIDDNMIIRGGDVTHNHPPRKLVLTHSGRYIRI</sequence>
<evidence type="ECO:0000256" key="3">
    <source>
        <dbReference type="ARBA" id="ARBA00022833"/>
    </source>
</evidence>
<evidence type="ECO:0000313" key="5">
    <source>
        <dbReference type="EMBL" id="CAH2040226.1"/>
    </source>
</evidence>
<evidence type="ECO:0000256" key="1">
    <source>
        <dbReference type="ARBA" id="ARBA00022723"/>
    </source>
</evidence>
<feature type="domain" description="FLYWCH-type" evidence="4">
    <location>
        <begin position="121"/>
        <end position="174"/>
    </location>
</feature>
<evidence type="ECO:0000313" key="6">
    <source>
        <dbReference type="Proteomes" id="UP000837857"/>
    </source>
</evidence>
<dbReference type="InterPro" id="IPR007588">
    <property type="entry name" value="Znf_FLYWCH"/>
</dbReference>
<keyword evidence="3" id="KW-0862">Zinc</keyword>
<protein>
    <recommendedName>
        <fullName evidence="4">FLYWCH-type domain-containing protein</fullName>
    </recommendedName>
</protein>
<dbReference type="Proteomes" id="UP000837857">
    <property type="component" value="Chromosome 12"/>
</dbReference>
<evidence type="ECO:0000256" key="2">
    <source>
        <dbReference type="ARBA" id="ARBA00022771"/>
    </source>
</evidence>